<dbReference type="PANTHER" id="PTHR43736:SF1">
    <property type="entry name" value="DIHYDRONEOPTERIN TRIPHOSPHATE DIPHOSPHATASE"/>
    <property type="match status" value="1"/>
</dbReference>
<dbReference type="EMBL" id="CAKJTG010000001">
    <property type="protein sequence ID" value="CAG9606520.1"/>
    <property type="molecule type" value="Genomic_DNA"/>
</dbReference>
<dbReference type="InterPro" id="IPR015797">
    <property type="entry name" value="NUDIX_hydrolase-like_dom_sf"/>
</dbReference>
<keyword evidence="2 3" id="KW-0378">Hydrolase</keyword>
<dbReference type="PROSITE" id="PS51462">
    <property type="entry name" value="NUDIX"/>
    <property type="match status" value="1"/>
</dbReference>
<reference evidence="5" key="1">
    <citation type="submission" date="2021-10" db="EMBL/GenBank/DDBJ databases">
        <authorList>
            <person name="Criscuolo A."/>
        </authorList>
    </citation>
    <scope>NUCLEOTIDE SEQUENCE</scope>
    <source>
        <strain evidence="5">CIP111885</strain>
    </source>
</reference>
<name>A0A9C7G6D5_9BACI</name>
<dbReference type="Proteomes" id="UP000789845">
    <property type="component" value="Unassembled WGS sequence"/>
</dbReference>
<evidence type="ECO:0000256" key="1">
    <source>
        <dbReference type="ARBA" id="ARBA00005582"/>
    </source>
</evidence>
<dbReference type="SUPFAM" id="SSF46785">
    <property type="entry name" value="Winged helix' DNA-binding domain"/>
    <property type="match status" value="1"/>
</dbReference>
<feature type="domain" description="Nudix hydrolase" evidence="4">
    <location>
        <begin position="24"/>
        <end position="176"/>
    </location>
</feature>
<dbReference type="SUPFAM" id="SSF55811">
    <property type="entry name" value="Nudix"/>
    <property type="match status" value="1"/>
</dbReference>
<evidence type="ECO:0000313" key="6">
    <source>
        <dbReference type="Proteomes" id="UP000789845"/>
    </source>
</evidence>
<proteinExistence type="inferred from homology"/>
<dbReference type="InterPro" id="IPR020084">
    <property type="entry name" value="NUDIX_hydrolase_CS"/>
</dbReference>
<dbReference type="InterPro" id="IPR036388">
    <property type="entry name" value="WH-like_DNA-bd_sf"/>
</dbReference>
<dbReference type="RefSeq" id="WP_230494802.1">
    <property type="nucleotide sequence ID" value="NZ_CAKJTG010000001.1"/>
</dbReference>
<accession>A0A9C7G6D5</accession>
<gene>
    <name evidence="5" type="ORF">NEOCIP111885_00208</name>
</gene>
<evidence type="ECO:0000313" key="5">
    <source>
        <dbReference type="EMBL" id="CAG9606520.1"/>
    </source>
</evidence>
<dbReference type="Pfam" id="PF00293">
    <property type="entry name" value="NUDIX"/>
    <property type="match status" value="1"/>
</dbReference>
<dbReference type="InterPro" id="IPR020476">
    <property type="entry name" value="Nudix_hydrolase"/>
</dbReference>
<sequence>MQNNQSDQEVSLNDTHKKYRTPDGYTSDIAIFTIISEQADMYKPPEKNLKLMLIQRAKKNAEGLPNIEASKWALPGGFIQPTETALEAAKRELEEETGIIGVHIKHFGVYDTPGRDSRGWIISNAHYAIVPEIQLSTRRAADDAAEVELFTLQELEGLELAFDHRQIIDDAIWFIKKDMALTTLAKNFLPAEFVLSELQGVLLTVLDDPSIKVDSAFFRKGPTLPFLEKVIINGRPKKSNKFSKTPAQLYRFNDYQPFISVYQGKF</sequence>
<dbReference type="AlphaFoldDB" id="A0A9C7G6D5"/>
<evidence type="ECO:0000256" key="2">
    <source>
        <dbReference type="ARBA" id="ARBA00022801"/>
    </source>
</evidence>
<protein>
    <recommendedName>
        <fullName evidence="4">Nudix hydrolase domain-containing protein</fullName>
    </recommendedName>
</protein>
<dbReference type="CDD" id="cd18873">
    <property type="entry name" value="NUDIX_NadM_like"/>
    <property type="match status" value="1"/>
</dbReference>
<dbReference type="GO" id="GO:0016787">
    <property type="term" value="F:hydrolase activity"/>
    <property type="evidence" value="ECO:0007669"/>
    <property type="project" value="UniProtKB-KW"/>
</dbReference>
<keyword evidence="6" id="KW-1185">Reference proteome</keyword>
<evidence type="ECO:0000256" key="3">
    <source>
        <dbReference type="RuleBase" id="RU003476"/>
    </source>
</evidence>
<dbReference type="InterPro" id="IPR036390">
    <property type="entry name" value="WH_DNA-bd_sf"/>
</dbReference>
<comment type="similarity">
    <text evidence="1 3">Belongs to the Nudix hydrolase family.</text>
</comment>
<dbReference type="PRINTS" id="PR00502">
    <property type="entry name" value="NUDIXFAMILY"/>
</dbReference>
<organism evidence="5 6">
    <name type="scientific">Pseudoneobacillus rhizosphaerae</name>
    <dbReference type="NCBI Taxonomy" id="2880968"/>
    <lineage>
        <taxon>Bacteria</taxon>
        <taxon>Bacillati</taxon>
        <taxon>Bacillota</taxon>
        <taxon>Bacilli</taxon>
        <taxon>Bacillales</taxon>
        <taxon>Bacillaceae</taxon>
        <taxon>Pseudoneobacillus</taxon>
    </lineage>
</organism>
<dbReference type="Gene3D" id="1.10.10.10">
    <property type="entry name" value="Winged helix-like DNA-binding domain superfamily/Winged helix DNA-binding domain"/>
    <property type="match status" value="1"/>
</dbReference>
<dbReference type="InterPro" id="IPR000086">
    <property type="entry name" value="NUDIX_hydrolase_dom"/>
</dbReference>
<dbReference type="Gene3D" id="3.90.79.10">
    <property type="entry name" value="Nucleoside Triphosphate Pyrophosphohydrolase"/>
    <property type="match status" value="1"/>
</dbReference>
<dbReference type="PANTHER" id="PTHR43736">
    <property type="entry name" value="ADP-RIBOSE PYROPHOSPHATASE"/>
    <property type="match status" value="1"/>
</dbReference>
<comment type="caution">
    <text evidence="5">The sequence shown here is derived from an EMBL/GenBank/DDBJ whole genome shotgun (WGS) entry which is preliminary data.</text>
</comment>
<evidence type="ECO:0000259" key="4">
    <source>
        <dbReference type="PROSITE" id="PS51462"/>
    </source>
</evidence>
<dbReference type="PROSITE" id="PS00893">
    <property type="entry name" value="NUDIX_BOX"/>
    <property type="match status" value="1"/>
</dbReference>